<dbReference type="PRINTS" id="PR00036">
    <property type="entry name" value="HTHLACI"/>
</dbReference>
<feature type="region of interest" description="Disordered" evidence="4">
    <location>
        <begin position="1"/>
        <end position="22"/>
    </location>
</feature>
<dbReference type="PANTHER" id="PTHR30146:SF109">
    <property type="entry name" value="HTH-TYPE TRANSCRIPTIONAL REGULATOR GALS"/>
    <property type="match status" value="1"/>
</dbReference>
<evidence type="ECO:0000256" key="1">
    <source>
        <dbReference type="ARBA" id="ARBA00023015"/>
    </source>
</evidence>
<dbReference type="CDD" id="cd01392">
    <property type="entry name" value="HTH_LacI"/>
    <property type="match status" value="1"/>
</dbReference>
<keyword evidence="2" id="KW-0238">DNA-binding</keyword>
<dbReference type="SUPFAM" id="SSF53822">
    <property type="entry name" value="Periplasmic binding protein-like I"/>
    <property type="match status" value="1"/>
</dbReference>
<dbReference type="InterPro" id="IPR000843">
    <property type="entry name" value="HTH_LacI"/>
</dbReference>
<keyword evidence="7" id="KW-1185">Reference proteome</keyword>
<evidence type="ECO:0000256" key="2">
    <source>
        <dbReference type="ARBA" id="ARBA00023125"/>
    </source>
</evidence>
<dbReference type="PANTHER" id="PTHR30146">
    <property type="entry name" value="LACI-RELATED TRANSCRIPTIONAL REPRESSOR"/>
    <property type="match status" value="1"/>
</dbReference>
<dbReference type="PROSITE" id="PS00356">
    <property type="entry name" value="HTH_LACI_1"/>
    <property type="match status" value="1"/>
</dbReference>
<dbReference type="SUPFAM" id="SSF47413">
    <property type="entry name" value="lambda repressor-like DNA-binding domains"/>
    <property type="match status" value="1"/>
</dbReference>
<dbReference type="PROSITE" id="PS50932">
    <property type="entry name" value="HTH_LACI_2"/>
    <property type="match status" value="1"/>
</dbReference>
<name>A0ABQ5W8D1_9HYPH</name>
<dbReference type="RefSeq" id="WP_284341776.1">
    <property type="nucleotide sequence ID" value="NZ_BSNS01000020.1"/>
</dbReference>
<organism evidence="6 7">
    <name type="scientific">Devosia nitrariae</name>
    <dbReference type="NCBI Taxonomy" id="2071872"/>
    <lineage>
        <taxon>Bacteria</taxon>
        <taxon>Pseudomonadati</taxon>
        <taxon>Pseudomonadota</taxon>
        <taxon>Alphaproteobacteria</taxon>
        <taxon>Hyphomicrobiales</taxon>
        <taxon>Devosiaceae</taxon>
        <taxon>Devosia</taxon>
    </lineage>
</organism>
<dbReference type="EMBL" id="BSNS01000020">
    <property type="protein sequence ID" value="GLQ56364.1"/>
    <property type="molecule type" value="Genomic_DNA"/>
</dbReference>
<keyword evidence="3" id="KW-0804">Transcription</keyword>
<comment type="caution">
    <text evidence="6">The sequence shown here is derived from an EMBL/GenBank/DDBJ whole genome shotgun (WGS) entry which is preliminary data.</text>
</comment>
<dbReference type="Pfam" id="PF13377">
    <property type="entry name" value="Peripla_BP_3"/>
    <property type="match status" value="1"/>
</dbReference>
<dbReference type="Gene3D" id="1.10.260.40">
    <property type="entry name" value="lambda repressor-like DNA-binding domains"/>
    <property type="match status" value="1"/>
</dbReference>
<evidence type="ECO:0000313" key="7">
    <source>
        <dbReference type="Proteomes" id="UP001156691"/>
    </source>
</evidence>
<keyword evidence="1" id="KW-0805">Transcription regulation</keyword>
<dbReference type="CDD" id="cd06288">
    <property type="entry name" value="PBP1_sucrose_transcription_regulator"/>
    <property type="match status" value="1"/>
</dbReference>
<dbReference type="InterPro" id="IPR028082">
    <property type="entry name" value="Peripla_BP_I"/>
</dbReference>
<feature type="domain" description="HTH lacI-type" evidence="5">
    <location>
        <begin position="22"/>
        <end position="76"/>
    </location>
</feature>
<evidence type="ECO:0000256" key="3">
    <source>
        <dbReference type="ARBA" id="ARBA00023163"/>
    </source>
</evidence>
<accession>A0ABQ5W8D1</accession>
<proteinExistence type="predicted"/>
<evidence type="ECO:0000259" key="5">
    <source>
        <dbReference type="PROSITE" id="PS50932"/>
    </source>
</evidence>
<gene>
    <name evidence="6" type="ORF">GCM10010862_36230</name>
</gene>
<evidence type="ECO:0000313" key="6">
    <source>
        <dbReference type="EMBL" id="GLQ56364.1"/>
    </source>
</evidence>
<protein>
    <submittedName>
        <fullName evidence="6">LacI family transcriptional regulator</fullName>
    </submittedName>
</protein>
<dbReference type="InterPro" id="IPR010982">
    <property type="entry name" value="Lambda_DNA-bd_dom_sf"/>
</dbReference>
<evidence type="ECO:0000256" key="4">
    <source>
        <dbReference type="SAM" id="MobiDB-lite"/>
    </source>
</evidence>
<dbReference type="InterPro" id="IPR046335">
    <property type="entry name" value="LacI/GalR-like_sensor"/>
</dbReference>
<dbReference type="Gene3D" id="3.40.50.2300">
    <property type="match status" value="2"/>
</dbReference>
<sequence length="364" mass="39858">MNKLPPDPAPATRLDRSQRSGPTIRDVARAAGVSIGTVSKALNNAGTLKQETRERVAEAARALGFRPNDLAQALHRGQSFTVGLISNDSFGRFTMPILEGLESVLHDERIAVFMCNATDDPEREREHLEQLMGKRVDGLVFTARRADRRPSVGVNLGDLPTVFVFSQSDDPRSFCLLPDDEGGAYLGARHLVATGGRRIAHVTGPERFEAVRLRRDGYRRALAEAGLDWRDDFFLPGEWSEQWGRQAVDILFSSTAAAPDSILAGNDQIARGILDALRDRGLNVPGQVGVVGFDNWGVMVEAARPRLTSIDMNLSTLGQEAGRRILRMIGGEHFSGVERLPCTLMVRESCGAQAKTLFQEARST</sequence>
<dbReference type="Proteomes" id="UP001156691">
    <property type="component" value="Unassembled WGS sequence"/>
</dbReference>
<dbReference type="Pfam" id="PF00356">
    <property type="entry name" value="LacI"/>
    <property type="match status" value="1"/>
</dbReference>
<dbReference type="SMART" id="SM00354">
    <property type="entry name" value="HTH_LACI"/>
    <property type="match status" value="1"/>
</dbReference>
<reference evidence="7" key="1">
    <citation type="journal article" date="2019" name="Int. J. Syst. Evol. Microbiol.">
        <title>The Global Catalogue of Microorganisms (GCM) 10K type strain sequencing project: providing services to taxonomists for standard genome sequencing and annotation.</title>
        <authorList>
            <consortium name="The Broad Institute Genomics Platform"/>
            <consortium name="The Broad Institute Genome Sequencing Center for Infectious Disease"/>
            <person name="Wu L."/>
            <person name="Ma J."/>
        </authorList>
    </citation>
    <scope>NUCLEOTIDE SEQUENCE [LARGE SCALE GENOMIC DNA]</scope>
    <source>
        <strain evidence="7">NBRC 112416</strain>
    </source>
</reference>